<dbReference type="PANTHER" id="PTHR45398:SF1">
    <property type="entry name" value="ENZYME, PUTATIVE (JCVI)-RELATED"/>
    <property type="match status" value="1"/>
</dbReference>
<dbReference type="InterPro" id="IPR001242">
    <property type="entry name" value="Condensation_dom"/>
</dbReference>
<sequence length="349" mass="36943">DRPAELDRPGTSLRSWARELVAAAAAPERVAELATWVEALRDGAGREPLPLRRPVDPAVDTFGATRTVSWTLGAEHTAPLLTSVPAAFHAGINDVLLSTLAVALVAWRRDAGADVADVLLDVEGHGREPLGSGADLSRTVGWLTSVFPVRLDPALDPASGARRRVDGETLGRALKSVKEQLRALPDRGLGYGLLRHLNPRTAAVLAELPPPQICFNYLGRMPRPEPGAGADWAVAPGAQVLGGGADPGMPVAHPLEINAVVADGVAGPQLLVHCSWPRELLDERDVHGLAERWREALLGLVAHTATGAGGHTPSDLTLSSLTQDDIDELEQDLASDLDDDLDSEWGLLT</sequence>
<dbReference type="NCBIfam" id="TIGR01720">
    <property type="entry name" value="NRPS-para261"/>
    <property type="match status" value="1"/>
</dbReference>
<evidence type="ECO:0000259" key="1">
    <source>
        <dbReference type="Pfam" id="PF00668"/>
    </source>
</evidence>
<dbReference type="PANTHER" id="PTHR45398">
    <property type="match status" value="1"/>
</dbReference>
<name>A0ABX0H430_9ACTN</name>
<feature type="domain" description="Condensation" evidence="1">
    <location>
        <begin position="11"/>
        <end position="305"/>
    </location>
</feature>
<gene>
    <name evidence="2" type="ORF">G9H71_22270</name>
</gene>
<organism evidence="2 3">
    <name type="scientific">Motilibacter deserti</name>
    <dbReference type="NCBI Taxonomy" id="2714956"/>
    <lineage>
        <taxon>Bacteria</taxon>
        <taxon>Bacillati</taxon>
        <taxon>Actinomycetota</taxon>
        <taxon>Actinomycetes</taxon>
        <taxon>Motilibacterales</taxon>
        <taxon>Motilibacteraceae</taxon>
        <taxon>Motilibacter</taxon>
    </lineage>
</organism>
<dbReference type="RefSeq" id="WP_231135314.1">
    <property type="nucleotide sequence ID" value="NZ_JAANNP010000193.1"/>
</dbReference>
<protein>
    <submittedName>
        <fullName evidence="2">Non-ribosomal peptide synthetase</fullName>
    </submittedName>
</protein>
<dbReference type="Proteomes" id="UP000800981">
    <property type="component" value="Unassembled WGS sequence"/>
</dbReference>
<dbReference type="EMBL" id="JAANNP010000193">
    <property type="protein sequence ID" value="NHC16517.1"/>
    <property type="molecule type" value="Genomic_DNA"/>
</dbReference>
<dbReference type="SUPFAM" id="SSF52777">
    <property type="entry name" value="CoA-dependent acyltransferases"/>
    <property type="match status" value="1"/>
</dbReference>
<dbReference type="InterPro" id="IPR010060">
    <property type="entry name" value="NRPS_synth"/>
</dbReference>
<accession>A0ABX0H430</accession>
<dbReference type="Gene3D" id="3.30.559.30">
    <property type="entry name" value="Nonribosomal peptide synthetase, condensation domain"/>
    <property type="match status" value="1"/>
</dbReference>
<feature type="non-terminal residue" evidence="2">
    <location>
        <position position="1"/>
    </location>
</feature>
<proteinExistence type="predicted"/>
<comment type="caution">
    <text evidence="2">The sequence shown here is derived from an EMBL/GenBank/DDBJ whole genome shotgun (WGS) entry which is preliminary data.</text>
</comment>
<reference evidence="2 3" key="1">
    <citation type="submission" date="2020-03" db="EMBL/GenBank/DDBJ databases">
        <title>Two novel Motilibacter sp.</title>
        <authorList>
            <person name="Liu S."/>
        </authorList>
    </citation>
    <scope>NUCLEOTIDE SEQUENCE [LARGE SCALE GENOMIC DNA]</scope>
    <source>
        <strain evidence="2 3">E257</strain>
    </source>
</reference>
<keyword evidence="3" id="KW-1185">Reference proteome</keyword>
<evidence type="ECO:0000313" key="3">
    <source>
        <dbReference type="Proteomes" id="UP000800981"/>
    </source>
</evidence>
<dbReference type="Pfam" id="PF00668">
    <property type="entry name" value="Condensation"/>
    <property type="match status" value="1"/>
</dbReference>
<evidence type="ECO:0000313" key="2">
    <source>
        <dbReference type="EMBL" id="NHC16517.1"/>
    </source>
</evidence>